<evidence type="ECO:0000313" key="2">
    <source>
        <dbReference type="Proteomes" id="UP000664032"/>
    </source>
</evidence>
<sequence>MWAVPSTAPGNQSFSLSGMRIRGERALSTIEDMSDADKSDDRLGKRRSSDDRSRMDKISEMNEPTAVSAHTIVELGRKTSDFDTPQLPSIIFQIASKS</sequence>
<organism evidence="1 2">
    <name type="scientific">Psilocybe cubensis</name>
    <name type="common">Psychedelic mushroom</name>
    <name type="synonym">Stropharia cubensis</name>
    <dbReference type="NCBI Taxonomy" id="181762"/>
    <lineage>
        <taxon>Eukaryota</taxon>
        <taxon>Fungi</taxon>
        <taxon>Dikarya</taxon>
        <taxon>Basidiomycota</taxon>
        <taxon>Agaricomycotina</taxon>
        <taxon>Agaricomycetes</taxon>
        <taxon>Agaricomycetidae</taxon>
        <taxon>Agaricales</taxon>
        <taxon>Agaricineae</taxon>
        <taxon>Strophariaceae</taxon>
        <taxon>Psilocybe</taxon>
    </lineage>
</organism>
<accession>A0ACB8H7M9</accession>
<comment type="caution">
    <text evidence="1">The sequence shown here is derived from an EMBL/GenBank/DDBJ whole genome shotgun (WGS) entry which is preliminary data.</text>
</comment>
<dbReference type="Proteomes" id="UP000664032">
    <property type="component" value="Unassembled WGS sequence"/>
</dbReference>
<proteinExistence type="predicted"/>
<gene>
    <name evidence="1" type="ORF">JR316_0005288</name>
</gene>
<dbReference type="EMBL" id="JAFIQS020000004">
    <property type="protein sequence ID" value="KAH9483184.1"/>
    <property type="molecule type" value="Genomic_DNA"/>
</dbReference>
<protein>
    <submittedName>
        <fullName evidence="1">Uncharacterized protein</fullName>
    </submittedName>
</protein>
<name>A0ACB8H7M9_PSICU</name>
<reference evidence="1" key="1">
    <citation type="submission" date="2021-10" db="EMBL/GenBank/DDBJ databases">
        <title>Psilocybe cubensis genome.</title>
        <authorList>
            <person name="Mckernan K.J."/>
            <person name="Crawford S."/>
            <person name="Trippe A."/>
            <person name="Kane L.T."/>
            <person name="Mclaughlin S."/>
        </authorList>
    </citation>
    <scope>NUCLEOTIDE SEQUENCE</scope>
    <source>
        <strain evidence="1">MGC-MH-2018</strain>
    </source>
</reference>
<keyword evidence="2" id="KW-1185">Reference proteome</keyword>
<evidence type="ECO:0000313" key="1">
    <source>
        <dbReference type="EMBL" id="KAH9483184.1"/>
    </source>
</evidence>